<feature type="compositionally biased region" description="Polar residues" evidence="1">
    <location>
        <begin position="168"/>
        <end position="182"/>
    </location>
</feature>
<dbReference type="AlphaFoldDB" id="A0AA39ZBT4"/>
<accession>A0AA39ZBT4</accession>
<evidence type="ECO:0000256" key="1">
    <source>
        <dbReference type="SAM" id="MobiDB-lite"/>
    </source>
</evidence>
<feature type="region of interest" description="Disordered" evidence="1">
    <location>
        <begin position="225"/>
        <end position="247"/>
    </location>
</feature>
<feature type="compositionally biased region" description="Low complexity" evidence="1">
    <location>
        <begin position="62"/>
        <end position="77"/>
    </location>
</feature>
<feature type="region of interest" description="Disordered" evidence="1">
    <location>
        <begin position="105"/>
        <end position="144"/>
    </location>
</feature>
<comment type="caution">
    <text evidence="3">The sequence shown here is derived from an EMBL/GenBank/DDBJ whole genome shotgun (WGS) entry which is preliminary data.</text>
</comment>
<sequence length="312" mass="33602">MSALQETQKRTHDIPPRPRPSSYADVDTDQTSRLQLDLRSTYTSHLRSSSRTSWDGLDLNHPLSASRSRPASPISARRLGRPHSIAYLPDSRLLNVDRWSYDRVRMPSAPSSTQPPESGPLSRPSSPQTPRRSSSPSPSSVSSRPISVHFVNAFGGPDDPILPLPSTPYATGTGASTPTLSVTHPDGSTEPFPLVLPGPLHAQQEQHAFFPAAETGHSSFLKRDDAPTTTAASEPLFPQGETARENTAKGVAVTGRQRGMSVDSIMDTPGCCGLCERRTAKMIGGKITAWVVGTLMPVTFGVMTGILSKMFH</sequence>
<evidence type="ECO:0000313" key="3">
    <source>
        <dbReference type="EMBL" id="KAK0668078.1"/>
    </source>
</evidence>
<name>A0AA39ZBT4_9PEZI</name>
<feature type="compositionally biased region" description="Basic and acidic residues" evidence="1">
    <location>
        <begin position="7"/>
        <end position="16"/>
    </location>
</feature>
<gene>
    <name evidence="3" type="ORF">QBC41DRAFT_322672</name>
</gene>
<organism evidence="3 4">
    <name type="scientific">Cercophora samala</name>
    <dbReference type="NCBI Taxonomy" id="330535"/>
    <lineage>
        <taxon>Eukaryota</taxon>
        <taxon>Fungi</taxon>
        <taxon>Dikarya</taxon>
        <taxon>Ascomycota</taxon>
        <taxon>Pezizomycotina</taxon>
        <taxon>Sordariomycetes</taxon>
        <taxon>Sordariomycetidae</taxon>
        <taxon>Sordariales</taxon>
        <taxon>Lasiosphaeriaceae</taxon>
        <taxon>Cercophora</taxon>
    </lineage>
</organism>
<proteinExistence type="predicted"/>
<protein>
    <submittedName>
        <fullName evidence="3">Uncharacterized protein</fullName>
    </submittedName>
</protein>
<dbReference type="Proteomes" id="UP001174997">
    <property type="component" value="Unassembled WGS sequence"/>
</dbReference>
<evidence type="ECO:0000256" key="2">
    <source>
        <dbReference type="SAM" id="Phobius"/>
    </source>
</evidence>
<feature type="region of interest" description="Disordered" evidence="1">
    <location>
        <begin position="162"/>
        <end position="186"/>
    </location>
</feature>
<keyword evidence="2" id="KW-0472">Membrane</keyword>
<reference evidence="3" key="1">
    <citation type="submission" date="2023-06" db="EMBL/GenBank/DDBJ databases">
        <title>Genome-scale phylogeny and comparative genomics of the fungal order Sordariales.</title>
        <authorList>
            <consortium name="Lawrence Berkeley National Laboratory"/>
            <person name="Hensen N."/>
            <person name="Bonometti L."/>
            <person name="Westerberg I."/>
            <person name="Brannstrom I.O."/>
            <person name="Guillou S."/>
            <person name="Cros-Aarteil S."/>
            <person name="Calhoun S."/>
            <person name="Haridas S."/>
            <person name="Kuo A."/>
            <person name="Mondo S."/>
            <person name="Pangilinan J."/>
            <person name="Riley R."/>
            <person name="Labutti K."/>
            <person name="Andreopoulos B."/>
            <person name="Lipzen A."/>
            <person name="Chen C."/>
            <person name="Yanf M."/>
            <person name="Daum C."/>
            <person name="Ng V."/>
            <person name="Clum A."/>
            <person name="Steindorff A."/>
            <person name="Ohm R."/>
            <person name="Martin F."/>
            <person name="Silar P."/>
            <person name="Natvig D."/>
            <person name="Lalanne C."/>
            <person name="Gautier V."/>
            <person name="Ament-Velasquez S.L."/>
            <person name="Kruys A."/>
            <person name="Hutchinson M.I."/>
            <person name="Powell A.J."/>
            <person name="Barry K."/>
            <person name="Miller A.N."/>
            <person name="Grigoriev I.V."/>
            <person name="Debuchy R."/>
            <person name="Gladieux P."/>
            <person name="Thoren M.H."/>
            <person name="Johannesson H."/>
        </authorList>
    </citation>
    <scope>NUCLEOTIDE SEQUENCE</scope>
    <source>
        <strain evidence="3">CBS 307.81</strain>
    </source>
</reference>
<dbReference type="EMBL" id="JAULSY010000062">
    <property type="protein sequence ID" value="KAK0668078.1"/>
    <property type="molecule type" value="Genomic_DNA"/>
</dbReference>
<feature type="region of interest" description="Disordered" evidence="1">
    <location>
        <begin position="1"/>
        <end position="77"/>
    </location>
</feature>
<feature type="compositionally biased region" description="Polar residues" evidence="1">
    <location>
        <begin position="29"/>
        <end position="53"/>
    </location>
</feature>
<feature type="transmembrane region" description="Helical" evidence="2">
    <location>
        <begin position="287"/>
        <end position="307"/>
    </location>
</feature>
<keyword evidence="2" id="KW-1133">Transmembrane helix</keyword>
<evidence type="ECO:0000313" key="4">
    <source>
        <dbReference type="Proteomes" id="UP001174997"/>
    </source>
</evidence>
<keyword evidence="2" id="KW-0812">Transmembrane</keyword>
<feature type="compositionally biased region" description="Low complexity" evidence="1">
    <location>
        <begin position="120"/>
        <end position="144"/>
    </location>
</feature>
<keyword evidence="4" id="KW-1185">Reference proteome</keyword>